<dbReference type="HOGENOM" id="CLU_2922759_0_0_1"/>
<evidence type="ECO:0000313" key="3">
    <source>
        <dbReference type="Proteomes" id="UP000006039"/>
    </source>
</evidence>
<sequence>MSPVIPMAAAWRMQGGGQLLITRPRHQATRPRRAAAGRCCSHLETGIDLGRPRTFGQGIKS</sequence>
<keyword evidence="3" id="KW-1185">Reference proteome</keyword>
<reference evidence="2" key="5">
    <citation type="submission" date="2018-04" db="UniProtKB">
        <authorList>
            <consortium name="EnsemblFungi"/>
        </authorList>
    </citation>
    <scope>IDENTIFICATION</scope>
    <source>
        <strain evidence="2">R3-111a-1</strain>
    </source>
</reference>
<dbReference type="GeneID" id="20346257"/>
<dbReference type="Proteomes" id="UP000006039">
    <property type="component" value="Unassembled WGS sequence"/>
</dbReference>
<evidence type="ECO:0000313" key="1">
    <source>
        <dbReference type="EMBL" id="EJT75870.1"/>
    </source>
</evidence>
<name>J3NWY8_GAET3</name>
<dbReference type="AlphaFoldDB" id="J3NWY8"/>
<accession>J3NWY8</accession>
<dbReference type="VEuPathDB" id="FungiDB:GGTG_05799"/>
<dbReference type="RefSeq" id="XP_009221870.1">
    <property type="nucleotide sequence ID" value="XM_009223606.1"/>
</dbReference>
<gene>
    <name evidence="2" type="primary">20346257</name>
    <name evidence="1" type="ORF">GGTG_05799</name>
</gene>
<dbReference type="EMBL" id="GL385397">
    <property type="protein sequence ID" value="EJT75870.1"/>
    <property type="molecule type" value="Genomic_DNA"/>
</dbReference>
<reference evidence="3" key="1">
    <citation type="submission" date="2010-07" db="EMBL/GenBank/DDBJ databases">
        <title>The genome sequence of Gaeumannomyces graminis var. tritici strain R3-111a-1.</title>
        <authorList>
            <consortium name="The Broad Institute Genome Sequencing Platform"/>
            <person name="Ma L.-J."/>
            <person name="Dead R."/>
            <person name="Young S."/>
            <person name="Zeng Q."/>
            <person name="Koehrsen M."/>
            <person name="Alvarado L."/>
            <person name="Berlin A."/>
            <person name="Chapman S.B."/>
            <person name="Chen Z."/>
            <person name="Freedman E."/>
            <person name="Gellesch M."/>
            <person name="Goldberg J."/>
            <person name="Griggs A."/>
            <person name="Gujja S."/>
            <person name="Heilman E.R."/>
            <person name="Heiman D."/>
            <person name="Hepburn T."/>
            <person name="Howarth C."/>
            <person name="Jen D."/>
            <person name="Larson L."/>
            <person name="Mehta T."/>
            <person name="Neiman D."/>
            <person name="Pearson M."/>
            <person name="Roberts A."/>
            <person name="Saif S."/>
            <person name="Shea T."/>
            <person name="Shenoy N."/>
            <person name="Sisk P."/>
            <person name="Stolte C."/>
            <person name="Sykes S."/>
            <person name="Walk T."/>
            <person name="White J."/>
            <person name="Yandava C."/>
            <person name="Haas B."/>
            <person name="Nusbaum C."/>
            <person name="Birren B."/>
        </authorList>
    </citation>
    <scope>NUCLEOTIDE SEQUENCE [LARGE SCALE GENOMIC DNA]</scope>
    <source>
        <strain evidence="3">R3-111a-1</strain>
    </source>
</reference>
<reference evidence="1" key="3">
    <citation type="submission" date="2010-09" db="EMBL/GenBank/DDBJ databases">
        <title>Annotation of Gaeumannomyces graminis var. tritici R3-111a-1.</title>
        <authorList>
            <consortium name="The Broad Institute Genome Sequencing Platform"/>
            <person name="Ma L.-J."/>
            <person name="Dead R."/>
            <person name="Young S.K."/>
            <person name="Zeng Q."/>
            <person name="Gargeya S."/>
            <person name="Fitzgerald M."/>
            <person name="Haas B."/>
            <person name="Abouelleil A."/>
            <person name="Alvarado L."/>
            <person name="Arachchi H.M."/>
            <person name="Berlin A."/>
            <person name="Brown A."/>
            <person name="Chapman S.B."/>
            <person name="Chen Z."/>
            <person name="Dunbar C."/>
            <person name="Freedman E."/>
            <person name="Gearin G."/>
            <person name="Gellesch M."/>
            <person name="Goldberg J."/>
            <person name="Griggs A."/>
            <person name="Gujja S."/>
            <person name="Heiman D."/>
            <person name="Howarth C."/>
            <person name="Larson L."/>
            <person name="Lui A."/>
            <person name="MacDonald P.J.P."/>
            <person name="Mehta T."/>
            <person name="Montmayeur A."/>
            <person name="Murphy C."/>
            <person name="Neiman D."/>
            <person name="Pearson M."/>
            <person name="Priest M."/>
            <person name="Roberts A."/>
            <person name="Saif S."/>
            <person name="Shea T."/>
            <person name="Shenoy N."/>
            <person name="Sisk P."/>
            <person name="Stolte C."/>
            <person name="Sykes S."/>
            <person name="Yandava C."/>
            <person name="Wortman J."/>
            <person name="Nusbaum C."/>
            <person name="Birren B."/>
        </authorList>
    </citation>
    <scope>NUCLEOTIDE SEQUENCE</scope>
    <source>
        <strain evidence="1">R3-111a-1</strain>
    </source>
</reference>
<proteinExistence type="predicted"/>
<evidence type="ECO:0000313" key="2">
    <source>
        <dbReference type="EnsemblFungi" id="EJT75870"/>
    </source>
</evidence>
<protein>
    <submittedName>
        <fullName evidence="1 2">Uncharacterized protein</fullName>
    </submittedName>
</protein>
<dbReference type="EnsemblFungi" id="EJT75870">
    <property type="protein sequence ID" value="EJT75870"/>
    <property type="gene ID" value="GGTG_05799"/>
</dbReference>
<reference evidence="2" key="4">
    <citation type="journal article" date="2015" name="G3 (Bethesda)">
        <title>Genome sequences of three phytopathogenic species of the Magnaporthaceae family of fungi.</title>
        <authorList>
            <person name="Okagaki L.H."/>
            <person name="Nunes C.C."/>
            <person name="Sailsbery J."/>
            <person name="Clay B."/>
            <person name="Brown D."/>
            <person name="John T."/>
            <person name="Oh Y."/>
            <person name="Young N."/>
            <person name="Fitzgerald M."/>
            <person name="Haas B.J."/>
            <person name="Zeng Q."/>
            <person name="Young S."/>
            <person name="Adiconis X."/>
            <person name="Fan L."/>
            <person name="Levin J.Z."/>
            <person name="Mitchell T.K."/>
            <person name="Okubara P.A."/>
            <person name="Farman M.L."/>
            <person name="Kohn L.M."/>
            <person name="Birren B."/>
            <person name="Ma L.-J."/>
            <person name="Dean R.A."/>
        </authorList>
    </citation>
    <scope>NUCLEOTIDE SEQUENCE</scope>
    <source>
        <strain evidence="2">R3-111a-1</strain>
    </source>
</reference>
<organism evidence="1">
    <name type="scientific">Gaeumannomyces tritici (strain R3-111a-1)</name>
    <name type="common">Wheat and barley take-all root rot fungus</name>
    <name type="synonym">Gaeumannomyces graminis var. tritici</name>
    <dbReference type="NCBI Taxonomy" id="644352"/>
    <lineage>
        <taxon>Eukaryota</taxon>
        <taxon>Fungi</taxon>
        <taxon>Dikarya</taxon>
        <taxon>Ascomycota</taxon>
        <taxon>Pezizomycotina</taxon>
        <taxon>Sordariomycetes</taxon>
        <taxon>Sordariomycetidae</taxon>
        <taxon>Magnaporthales</taxon>
        <taxon>Magnaporthaceae</taxon>
        <taxon>Gaeumannomyces</taxon>
    </lineage>
</organism>
<reference evidence="1" key="2">
    <citation type="submission" date="2010-07" db="EMBL/GenBank/DDBJ databases">
        <authorList>
            <consortium name="The Broad Institute Genome Sequencing Platform"/>
            <consortium name="Broad Institute Genome Sequencing Center for Infectious Disease"/>
            <person name="Ma L.-J."/>
            <person name="Dead R."/>
            <person name="Young S."/>
            <person name="Zeng Q."/>
            <person name="Koehrsen M."/>
            <person name="Alvarado L."/>
            <person name="Berlin A."/>
            <person name="Chapman S.B."/>
            <person name="Chen Z."/>
            <person name="Freedman E."/>
            <person name="Gellesch M."/>
            <person name="Goldberg J."/>
            <person name="Griggs A."/>
            <person name="Gujja S."/>
            <person name="Heilman E.R."/>
            <person name="Heiman D."/>
            <person name="Hepburn T."/>
            <person name="Howarth C."/>
            <person name="Jen D."/>
            <person name="Larson L."/>
            <person name="Mehta T."/>
            <person name="Neiman D."/>
            <person name="Pearson M."/>
            <person name="Roberts A."/>
            <person name="Saif S."/>
            <person name="Shea T."/>
            <person name="Shenoy N."/>
            <person name="Sisk P."/>
            <person name="Stolte C."/>
            <person name="Sykes S."/>
            <person name="Walk T."/>
            <person name="White J."/>
            <person name="Yandava C."/>
            <person name="Haas B."/>
            <person name="Nusbaum C."/>
            <person name="Birren B."/>
        </authorList>
    </citation>
    <scope>NUCLEOTIDE SEQUENCE</scope>
    <source>
        <strain evidence="1">R3-111a-1</strain>
    </source>
</reference>